<dbReference type="VEuPathDB" id="FungiDB:TEQG_06198"/>
<organism evidence="2 3">
    <name type="scientific">Trichophyton equinum (strain ATCC MYA-4606 / CBS 127.97)</name>
    <name type="common">Horse ringworm fungus</name>
    <dbReference type="NCBI Taxonomy" id="559882"/>
    <lineage>
        <taxon>Eukaryota</taxon>
        <taxon>Fungi</taxon>
        <taxon>Dikarya</taxon>
        <taxon>Ascomycota</taxon>
        <taxon>Pezizomycotina</taxon>
        <taxon>Eurotiomycetes</taxon>
        <taxon>Eurotiomycetidae</taxon>
        <taxon>Onygenales</taxon>
        <taxon>Arthrodermataceae</taxon>
        <taxon>Trichophyton</taxon>
    </lineage>
</organism>
<dbReference type="AlphaFoldDB" id="F2PZH1"/>
<evidence type="ECO:0000313" key="2">
    <source>
        <dbReference type="EMBL" id="EGE07289.1"/>
    </source>
</evidence>
<proteinExistence type="predicted"/>
<evidence type="ECO:0000313" key="3">
    <source>
        <dbReference type="Proteomes" id="UP000009169"/>
    </source>
</evidence>
<feature type="compositionally biased region" description="Basic and acidic residues" evidence="1">
    <location>
        <begin position="125"/>
        <end position="136"/>
    </location>
</feature>
<feature type="region of interest" description="Disordered" evidence="1">
    <location>
        <begin position="1"/>
        <end position="47"/>
    </location>
</feature>
<keyword evidence="3" id="KW-1185">Reference proteome</keyword>
<dbReference type="HOGENOM" id="CLU_1316253_0_0_1"/>
<dbReference type="eggNOG" id="ENOG502RQ7T">
    <property type="taxonomic scope" value="Eukaryota"/>
</dbReference>
<feature type="compositionally biased region" description="Acidic residues" evidence="1">
    <location>
        <begin position="107"/>
        <end position="123"/>
    </location>
</feature>
<reference evidence="3" key="1">
    <citation type="journal article" date="2012" name="MBio">
        <title>Comparative genome analysis of Trichophyton rubrum and related dermatophytes reveals candidate genes involved in infection.</title>
        <authorList>
            <person name="Martinez D.A."/>
            <person name="Oliver B.G."/>
            <person name="Graeser Y."/>
            <person name="Goldberg J.M."/>
            <person name="Li W."/>
            <person name="Martinez-Rossi N.M."/>
            <person name="Monod M."/>
            <person name="Shelest E."/>
            <person name="Barton R.C."/>
            <person name="Birch E."/>
            <person name="Brakhage A.A."/>
            <person name="Chen Z."/>
            <person name="Gurr S.J."/>
            <person name="Heiman D."/>
            <person name="Heitman J."/>
            <person name="Kosti I."/>
            <person name="Rossi A."/>
            <person name="Saif S."/>
            <person name="Samalova M."/>
            <person name="Saunders C.W."/>
            <person name="Shea T."/>
            <person name="Summerbell R.C."/>
            <person name="Xu J."/>
            <person name="Young S."/>
            <person name="Zeng Q."/>
            <person name="Birren B.W."/>
            <person name="Cuomo C.A."/>
            <person name="White T.C."/>
        </authorList>
    </citation>
    <scope>NUCLEOTIDE SEQUENCE [LARGE SCALE GENOMIC DNA]</scope>
    <source>
        <strain evidence="3">ATCC MYA-4606 / CBS 127.97</strain>
    </source>
</reference>
<feature type="compositionally biased region" description="Low complexity" evidence="1">
    <location>
        <begin position="8"/>
        <end position="17"/>
    </location>
</feature>
<gene>
    <name evidence="2" type="ORF">TEQG_06198</name>
</gene>
<feature type="region of interest" description="Disordered" evidence="1">
    <location>
        <begin position="61"/>
        <end position="175"/>
    </location>
</feature>
<feature type="compositionally biased region" description="Pro residues" evidence="1">
    <location>
        <begin position="158"/>
        <end position="170"/>
    </location>
</feature>
<protein>
    <submittedName>
        <fullName evidence="2">Uncharacterized protein</fullName>
    </submittedName>
</protein>
<dbReference type="Proteomes" id="UP000009169">
    <property type="component" value="Unassembled WGS sequence"/>
</dbReference>
<evidence type="ECO:0000256" key="1">
    <source>
        <dbReference type="SAM" id="MobiDB-lite"/>
    </source>
</evidence>
<sequence length="210" mass="22788">MAALDACQQQQQQQQPQVDQLGETTLPNDLVKCSTASKKQRERAEVKKTLPARLSIISWAPSRRSGTSAAAVISPAAEVSRRRSTSKPAISGLFDPSRSSHHRNDFNEDAASEDADADADADADTNGRRAAGKETAVEGDEAPRRRRPPRALSSFSPLLPPSASDPPSALPPVTARRCPLPASQLRRVACRWPPEPVHRRIAPVRWLPDA</sequence>
<dbReference type="EMBL" id="DS995758">
    <property type="protein sequence ID" value="EGE07289.1"/>
    <property type="molecule type" value="Genomic_DNA"/>
</dbReference>
<name>F2PZH1_TRIEC</name>
<accession>F2PZH1</accession>